<organism evidence="4 5">
    <name type="scientific">Hydatigena taeniaeformis</name>
    <name type="common">Feline tapeworm</name>
    <name type="synonym">Taenia taeniaeformis</name>
    <dbReference type="NCBI Taxonomy" id="6205"/>
    <lineage>
        <taxon>Eukaryota</taxon>
        <taxon>Metazoa</taxon>
        <taxon>Spiralia</taxon>
        <taxon>Lophotrochozoa</taxon>
        <taxon>Platyhelminthes</taxon>
        <taxon>Cestoda</taxon>
        <taxon>Eucestoda</taxon>
        <taxon>Cyclophyllidea</taxon>
        <taxon>Taeniidae</taxon>
        <taxon>Hydatigera</taxon>
    </lineage>
</organism>
<dbReference type="AlphaFoldDB" id="A0A3P7EAI6"/>
<dbReference type="EMBL" id="UYWX01000049">
    <property type="protein sequence ID" value="VDM16586.1"/>
    <property type="molecule type" value="Genomic_DNA"/>
</dbReference>
<feature type="domain" description="Hikeshi-like C-terminal" evidence="3">
    <location>
        <begin position="97"/>
        <end position="149"/>
    </location>
</feature>
<dbReference type="GO" id="GO:0061608">
    <property type="term" value="F:nuclear import signal receptor activity"/>
    <property type="evidence" value="ECO:0007669"/>
    <property type="project" value="TreeGrafter"/>
</dbReference>
<dbReference type="GO" id="GO:0005634">
    <property type="term" value="C:nucleus"/>
    <property type="evidence" value="ECO:0007669"/>
    <property type="project" value="TreeGrafter"/>
</dbReference>
<evidence type="ECO:0000256" key="1">
    <source>
        <dbReference type="ARBA" id="ARBA00006623"/>
    </source>
</evidence>
<dbReference type="Pfam" id="PF05603">
    <property type="entry name" value="Hikeshi-like_N"/>
    <property type="match status" value="1"/>
</dbReference>
<dbReference type="PANTHER" id="PTHR12925">
    <property type="entry name" value="HIKESHI FAMILY MEMBER"/>
    <property type="match status" value="1"/>
</dbReference>
<dbReference type="PANTHER" id="PTHR12925:SF0">
    <property type="entry name" value="PROTEIN HIKESHI"/>
    <property type="match status" value="1"/>
</dbReference>
<dbReference type="GO" id="GO:0006606">
    <property type="term" value="P:protein import into nucleus"/>
    <property type="evidence" value="ECO:0007669"/>
    <property type="project" value="TreeGrafter"/>
</dbReference>
<dbReference type="InterPro" id="IPR008493">
    <property type="entry name" value="Hikeshi-like_N"/>
</dbReference>
<feature type="domain" description="Hikeshi-like N-terminal" evidence="2">
    <location>
        <begin position="1"/>
        <end position="82"/>
    </location>
</feature>
<name>A0A3P7EAI6_HYDTA</name>
<dbReference type="OrthoDB" id="10248398at2759"/>
<comment type="similarity">
    <text evidence="1">Belongs to the OPI10 family.</text>
</comment>
<dbReference type="Pfam" id="PF21057">
    <property type="entry name" value="Hikeshi-like_C"/>
    <property type="match status" value="1"/>
</dbReference>
<sequence length="149" mass="16087">MTGQAPFPDGYGAGVHFGLVENGLANWSYLGYLSNDRPSAIFRVSGLKLSNISNLSSGNSVTAQVGISLEPLAELVGQTSAIGNSSNSGSMDDNMRFTQFAAENLFHFVAGCAQEVPGSSEAYVPMSSIKRWFETIRRKLSLDPNFWKK</sequence>
<evidence type="ECO:0000313" key="4">
    <source>
        <dbReference type="EMBL" id="VDM16586.1"/>
    </source>
</evidence>
<protein>
    <submittedName>
        <fullName evidence="4">Uncharacterized protein</fullName>
    </submittedName>
</protein>
<evidence type="ECO:0000259" key="3">
    <source>
        <dbReference type="Pfam" id="PF21057"/>
    </source>
</evidence>
<keyword evidence="5" id="KW-1185">Reference proteome</keyword>
<evidence type="ECO:0000313" key="5">
    <source>
        <dbReference type="Proteomes" id="UP000274429"/>
    </source>
</evidence>
<evidence type="ECO:0000259" key="2">
    <source>
        <dbReference type="Pfam" id="PF05603"/>
    </source>
</evidence>
<gene>
    <name evidence="4" type="ORF">TTAC_LOCUS527</name>
</gene>
<dbReference type="InterPro" id="IPR048364">
    <property type="entry name" value="Hikeshi-like_C"/>
</dbReference>
<dbReference type="GO" id="GO:0005829">
    <property type="term" value="C:cytosol"/>
    <property type="evidence" value="ECO:0007669"/>
    <property type="project" value="TreeGrafter"/>
</dbReference>
<accession>A0A3P7EAI6</accession>
<dbReference type="InterPro" id="IPR031318">
    <property type="entry name" value="OPI10"/>
</dbReference>
<proteinExistence type="inferred from homology"/>
<dbReference type="Proteomes" id="UP000274429">
    <property type="component" value="Unassembled WGS sequence"/>
</dbReference>
<reference evidence="4 5" key="1">
    <citation type="submission" date="2018-11" db="EMBL/GenBank/DDBJ databases">
        <authorList>
            <consortium name="Pathogen Informatics"/>
        </authorList>
    </citation>
    <scope>NUCLEOTIDE SEQUENCE [LARGE SCALE GENOMIC DNA]</scope>
</reference>